<evidence type="ECO:0000313" key="2">
    <source>
        <dbReference type="EMBL" id="CEK84401.1"/>
    </source>
</evidence>
<feature type="compositionally biased region" description="Polar residues" evidence="1">
    <location>
        <begin position="210"/>
        <end position="224"/>
    </location>
</feature>
<organism evidence="2">
    <name type="scientific">Arion vulgaris</name>
    <dbReference type="NCBI Taxonomy" id="1028688"/>
    <lineage>
        <taxon>Eukaryota</taxon>
        <taxon>Metazoa</taxon>
        <taxon>Spiralia</taxon>
        <taxon>Lophotrochozoa</taxon>
        <taxon>Mollusca</taxon>
        <taxon>Gastropoda</taxon>
        <taxon>Heterobranchia</taxon>
        <taxon>Euthyneura</taxon>
        <taxon>Panpulmonata</taxon>
        <taxon>Eupulmonata</taxon>
        <taxon>Stylommatophora</taxon>
        <taxon>Helicina</taxon>
        <taxon>Arionoidea</taxon>
        <taxon>Arionidae</taxon>
        <taxon>Arion</taxon>
    </lineage>
</organism>
<feature type="compositionally biased region" description="Basic and acidic residues" evidence="1">
    <location>
        <begin position="87"/>
        <end position="104"/>
    </location>
</feature>
<gene>
    <name evidence="2" type="primary">ORF142504</name>
</gene>
<reference evidence="2" key="1">
    <citation type="submission" date="2014-12" db="EMBL/GenBank/DDBJ databases">
        <title>Insight into the proteome of Arion vulgaris.</title>
        <authorList>
            <person name="Aradska J."/>
            <person name="Bulat T."/>
            <person name="Smidak R."/>
            <person name="Sarate P."/>
            <person name="Gangsoo J."/>
            <person name="Sialana F."/>
            <person name="Bilban M."/>
            <person name="Lubec G."/>
        </authorList>
    </citation>
    <scope>NUCLEOTIDE SEQUENCE</scope>
    <source>
        <tissue evidence="2">Skin</tissue>
    </source>
</reference>
<feature type="region of interest" description="Disordered" evidence="1">
    <location>
        <begin position="1"/>
        <end position="64"/>
    </location>
</feature>
<feature type="non-terminal residue" evidence="2">
    <location>
        <position position="231"/>
    </location>
</feature>
<accession>A0A0B7AWI2</accession>
<dbReference type="AlphaFoldDB" id="A0A0B7AWI2"/>
<dbReference type="EMBL" id="HACG01037536">
    <property type="protein sequence ID" value="CEK84401.1"/>
    <property type="molecule type" value="Transcribed_RNA"/>
</dbReference>
<evidence type="ECO:0000256" key="1">
    <source>
        <dbReference type="SAM" id="MobiDB-lite"/>
    </source>
</evidence>
<protein>
    <submittedName>
        <fullName evidence="2">Uncharacterized protein</fullName>
    </submittedName>
</protein>
<feature type="non-terminal residue" evidence="2">
    <location>
        <position position="1"/>
    </location>
</feature>
<feature type="region of interest" description="Disordered" evidence="1">
    <location>
        <begin position="84"/>
        <end position="114"/>
    </location>
</feature>
<feature type="region of interest" description="Disordered" evidence="1">
    <location>
        <begin position="197"/>
        <end position="231"/>
    </location>
</feature>
<feature type="region of interest" description="Disordered" evidence="1">
    <location>
        <begin position="131"/>
        <end position="167"/>
    </location>
</feature>
<proteinExistence type="predicted"/>
<name>A0A0B7AWI2_9EUPU</name>
<sequence length="231" mass="24526">QGQRYSGGLVQVPGRNGNMGHPQGGIQGPIMLTQDNFREPPTSNQQSYGGGGPGPRGYGMYEHPNYGNPPVIGYAKPPDVIINAHQRSVDSAEQLSRDRTHSGSEHSSTGVRVRQDDVQMRNSNNTRMHVAPVNEGRLSGGPGPVNRLSGNQVAPGGKTFTHPGEPTPVYMTGLQRQPDSNISSVAPFGAMTSPTAAFSPMRDDFGPVFSASNLESRGQASQPEQQDHTAG</sequence>
<feature type="compositionally biased region" description="Gly residues" evidence="1">
    <location>
        <begin position="48"/>
        <end position="57"/>
    </location>
</feature>